<proteinExistence type="predicted"/>
<protein>
    <recommendedName>
        <fullName evidence="3">Replication protein</fullName>
    </recommendedName>
</protein>
<comment type="caution">
    <text evidence="1">The sequence shown here is derived from an EMBL/GenBank/DDBJ whole genome shotgun (WGS) entry which is preliminary data.</text>
</comment>
<dbReference type="Proteomes" id="UP000727654">
    <property type="component" value="Unassembled WGS sequence"/>
</dbReference>
<organism evidence="1 2">
    <name type="scientific">Cupriavidus laharis</name>
    <dbReference type="NCBI Taxonomy" id="151654"/>
    <lineage>
        <taxon>Bacteria</taxon>
        <taxon>Pseudomonadati</taxon>
        <taxon>Pseudomonadota</taxon>
        <taxon>Betaproteobacteria</taxon>
        <taxon>Burkholderiales</taxon>
        <taxon>Burkholderiaceae</taxon>
        <taxon>Cupriavidus</taxon>
    </lineage>
</organism>
<keyword evidence="2" id="KW-1185">Reference proteome</keyword>
<dbReference type="RefSeq" id="WP_224078084.1">
    <property type="nucleotide sequence ID" value="NZ_CAJZAI010000001.1"/>
</dbReference>
<evidence type="ECO:0000313" key="2">
    <source>
        <dbReference type="Proteomes" id="UP000727654"/>
    </source>
</evidence>
<reference evidence="1 2" key="1">
    <citation type="submission" date="2021-08" db="EMBL/GenBank/DDBJ databases">
        <authorList>
            <person name="Peeters C."/>
        </authorList>
    </citation>
    <scope>NUCLEOTIDE SEQUENCE [LARGE SCALE GENOMIC DNA]</scope>
    <source>
        <strain evidence="1 2">LMG 23992</strain>
    </source>
</reference>
<name>A0ABM8WD51_9BURK</name>
<dbReference type="EMBL" id="CAJZAI010000001">
    <property type="protein sequence ID" value="CAG9165226.1"/>
    <property type="molecule type" value="Genomic_DNA"/>
</dbReference>
<evidence type="ECO:0000313" key="1">
    <source>
        <dbReference type="EMBL" id="CAG9165226.1"/>
    </source>
</evidence>
<gene>
    <name evidence="1" type="ORF">LMG23992_00370</name>
</gene>
<accession>A0ABM8WD51</accession>
<evidence type="ECO:0008006" key="3">
    <source>
        <dbReference type="Google" id="ProtNLM"/>
    </source>
</evidence>
<sequence length="285" mass="31348">MRKFVMVSPNFWVGQTGRDLRRVGSFAQLAALYLLSNPLANYTGLYRLPIIYIANDLGLTLDQVRAALVAIEQTGFARYDENSEYVWIVEGARHQLGEHLKASDHKVKFVNKEFAAISKSCPFLHDYFNKYASSLHLKPRSDMPELITPRVAAEVASVHARSAKPELAAAKALQPEAVPAVVTVAEQVPAEEVEDEAALAKTDTTQGLWRPTDVAEQLASFLAERERRGFSAAGSKAVAKFVQTFSAQHDDHIATEFLKAAAAAGDYDIIDHALYAAEVVAKYDI</sequence>